<proteinExistence type="predicted"/>
<accession>A0A0A9FKV0</accession>
<name>A0A0A9FKV0_ARUDO</name>
<dbReference type="EMBL" id="GBRH01188983">
    <property type="protein sequence ID" value="JAE08913.1"/>
    <property type="molecule type" value="Transcribed_RNA"/>
</dbReference>
<sequence length="41" mass="4930">MLKRQDTLSLKSRKKITMPFNQTPKISKLKTIKNQKQMSYF</sequence>
<protein>
    <submittedName>
        <fullName evidence="1">Uncharacterized protein</fullName>
    </submittedName>
</protein>
<evidence type="ECO:0000313" key="1">
    <source>
        <dbReference type="EMBL" id="JAE08913.1"/>
    </source>
</evidence>
<dbReference type="AlphaFoldDB" id="A0A0A9FKV0"/>
<organism evidence="1">
    <name type="scientific">Arundo donax</name>
    <name type="common">Giant reed</name>
    <name type="synonym">Donax arundinaceus</name>
    <dbReference type="NCBI Taxonomy" id="35708"/>
    <lineage>
        <taxon>Eukaryota</taxon>
        <taxon>Viridiplantae</taxon>
        <taxon>Streptophyta</taxon>
        <taxon>Embryophyta</taxon>
        <taxon>Tracheophyta</taxon>
        <taxon>Spermatophyta</taxon>
        <taxon>Magnoliopsida</taxon>
        <taxon>Liliopsida</taxon>
        <taxon>Poales</taxon>
        <taxon>Poaceae</taxon>
        <taxon>PACMAD clade</taxon>
        <taxon>Arundinoideae</taxon>
        <taxon>Arundineae</taxon>
        <taxon>Arundo</taxon>
    </lineage>
</organism>
<reference evidence="1" key="1">
    <citation type="submission" date="2014-09" db="EMBL/GenBank/DDBJ databases">
        <authorList>
            <person name="Magalhaes I.L.F."/>
            <person name="Oliveira U."/>
            <person name="Santos F.R."/>
            <person name="Vidigal T.H.D.A."/>
            <person name="Brescovit A.D."/>
            <person name="Santos A.J."/>
        </authorList>
    </citation>
    <scope>NUCLEOTIDE SEQUENCE</scope>
    <source>
        <tissue evidence="1">Shoot tissue taken approximately 20 cm above the soil surface</tissue>
    </source>
</reference>
<reference evidence="1" key="2">
    <citation type="journal article" date="2015" name="Data Brief">
        <title>Shoot transcriptome of the giant reed, Arundo donax.</title>
        <authorList>
            <person name="Barrero R.A."/>
            <person name="Guerrero F.D."/>
            <person name="Moolhuijzen P."/>
            <person name="Goolsby J.A."/>
            <person name="Tidwell J."/>
            <person name="Bellgard S.E."/>
            <person name="Bellgard M.I."/>
        </authorList>
    </citation>
    <scope>NUCLEOTIDE SEQUENCE</scope>
    <source>
        <tissue evidence="1">Shoot tissue taken approximately 20 cm above the soil surface</tissue>
    </source>
</reference>